<evidence type="ECO:0000313" key="3">
    <source>
        <dbReference type="EMBL" id="SEC33038.1"/>
    </source>
</evidence>
<dbReference type="InterPro" id="IPR019606">
    <property type="entry name" value="GerMN"/>
</dbReference>
<organism evidence="3 4">
    <name type="scientific">Terriglobus roseus</name>
    <dbReference type="NCBI Taxonomy" id="392734"/>
    <lineage>
        <taxon>Bacteria</taxon>
        <taxon>Pseudomonadati</taxon>
        <taxon>Acidobacteriota</taxon>
        <taxon>Terriglobia</taxon>
        <taxon>Terriglobales</taxon>
        <taxon>Acidobacteriaceae</taxon>
        <taxon>Terriglobus</taxon>
    </lineage>
</organism>
<name>A0A1H4RMJ6_9BACT</name>
<dbReference type="OrthoDB" id="9809406at2"/>
<feature type="domain" description="GerMN" evidence="2">
    <location>
        <begin position="83"/>
        <end position="200"/>
    </location>
</feature>
<keyword evidence="1" id="KW-0812">Transmembrane</keyword>
<dbReference type="Proteomes" id="UP000182409">
    <property type="component" value="Unassembled WGS sequence"/>
</dbReference>
<keyword evidence="1" id="KW-1133">Transmembrane helix</keyword>
<proteinExistence type="predicted"/>
<keyword evidence="1" id="KW-0472">Membrane</keyword>
<evidence type="ECO:0000256" key="1">
    <source>
        <dbReference type="SAM" id="Phobius"/>
    </source>
</evidence>
<dbReference type="EMBL" id="FNSD01000001">
    <property type="protein sequence ID" value="SEC33038.1"/>
    <property type="molecule type" value="Genomic_DNA"/>
</dbReference>
<protein>
    <submittedName>
        <fullName evidence="3">Sporulation and spore germination</fullName>
    </submittedName>
</protein>
<feature type="transmembrane region" description="Helical" evidence="1">
    <location>
        <begin position="7"/>
        <end position="27"/>
    </location>
</feature>
<reference evidence="3 4" key="1">
    <citation type="submission" date="2016-10" db="EMBL/GenBank/DDBJ databases">
        <authorList>
            <person name="de Groot N.N."/>
        </authorList>
    </citation>
    <scope>NUCLEOTIDE SEQUENCE [LARGE SCALE GENOMIC DNA]</scope>
    <source>
        <strain evidence="3 4">AB35.6</strain>
    </source>
</reference>
<dbReference type="Pfam" id="PF10646">
    <property type="entry name" value="Germane"/>
    <property type="match status" value="1"/>
</dbReference>
<evidence type="ECO:0000313" key="4">
    <source>
        <dbReference type="Proteomes" id="UP000182409"/>
    </source>
</evidence>
<dbReference type="SMART" id="SM00909">
    <property type="entry name" value="Germane"/>
    <property type="match status" value="1"/>
</dbReference>
<dbReference type="RefSeq" id="WP_074654987.1">
    <property type="nucleotide sequence ID" value="NZ_FNSD01000001.1"/>
</dbReference>
<evidence type="ECO:0000259" key="2">
    <source>
        <dbReference type="SMART" id="SM00909"/>
    </source>
</evidence>
<gene>
    <name evidence="3" type="ORF">SAMN05443244_3197</name>
</gene>
<accession>A0A1H4RMJ6</accession>
<sequence length="224" mass="24065">MISRYQRILFAILLGSSVLMAAFLIYMHKRNFADVKNADNTPIEAPVYSASEDVTLDLANDEDGTITPTTRSLALPQQPAVRARALLEHLLADYTLPRAKHPVGGGIAVDDVFLVSLPLGASVLNSGTLLTKDEDSDSLTHASGELALVNLRSSWVEAHPPGITSETLTIQSIVGTLHTNLPEITKVRFLVDGHPRATLAGNVELDRTYDADSTMTAPVGKPSE</sequence>
<dbReference type="AlphaFoldDB" id="A0A1H4RMJ6"/>